<evidence type="ECO:0000313" key="5">
    <source>
        <dbReference type="Proteomes" id="UP000562982"/>
    </source>
</evidence>
<evidence type="ECO:0000313" key="4">
    <source>
        <dbReference type="Proteomes" id="UP000254958"/>
    </source>
</evidence>
<evidence type="ECO:0000313" key="2">
    <source>
        <dbReference type="EMBL" id="MBB2188246.1"/>
    </source>
</evidence>
<feature type="transmembrane region" description="Helical" evidence="1">
    <location>
        <begin position="92"/>
        <end position="113"/>
    </location>
</feature>
<dbReference type="OrthoDB" id="7027411at2"/>
<sequence length="127" mass="13540">MAGLYRPRRAAEWATCAVAVLLVLLGLPLLIMGAELALLGGSFYYVVAGAAIIAGGVLMLMGSVSGALLYLLAWLLTWPWALWEVGFDGWGLLPRLLGPTLIAVLVVLTIPVLRRVQKTSLVRKGIA</sequence>
<dbReference type="AlphaFoldDB" id="A0A370FYC0"/>
<dbReference type="EMBL" id="QQAW01000017">
    <property type="protein sequence ID" value="RDI34112.1"/>
    <property type="molecule type" value="Genomic_DNA"/>
</dbReference>
<dbReference type="Proteomes" id="UP000562982">
    <property type="component" value="Unassembled WGS sequence"/>
</dbReference>
<accession>A0A370FYC0</accession>
<dbReference type="Proteomes" id="UP000254958">
    <property type="component" value="Unassembled WGS sequence"/>
</dbReference>
<feature type="transmembrane region" description="Helical" evidence="1">
    <location>
        <begin position="43"/>
        <end position="61"/>
    </location>
</feature>
<keyword evidence="4" id="KW-1185">Reference proteome</keyword>
<keyword evidence="1" id="KW-0472">Membrane</keyword>
<proteinExistence type="predicted"/>
<organism evidence="3 4">
    <name type="scientific">Gluconacetobacter liquefaciens</name>
    <name type="common">Acetobacter liquefaciens</name>
    <dbReference type="NCBI Taxonomy" id="89584"/>
    <lineage>
        <taxon>Bacteria</taxon>
        <taxon>Pseudomonadati</taxon>
        <taxon>Pseudomonadota</taxon>
        <taxon>Alphaproteobacteria</taxon>
        <taxon>Acetobacterales</taxon>
        <taxon>Acetobacteraceae</taxon>
        <taxon>Gluconacetobacter</taxon>
    </lineage>
</organism>
<dbReference type="EMBL" id="JABEQI010000017">
    <property type="protein sequence ID" value="MBB2188246.1"/>
    <property type="molecule type" value="Genomic_DNA"/>
</dbReference>
<reference evidence="3 4" key="1">
    <citation type="submission" date="2018-07" db="EMBL/GenBank/DDBJ databases">
        <title>Genomic Encyclopedia of Type Strains, Phase IV (KMG-IV): sequencing the most valuable type-strain genomes for metagenomic binning, comparative biology and taxonomic classification.</title>
        <authorList>
            <person name="Goeker M."/>
        </authorList>
    </citation>
    <scope>NUCLEOTIDE SEQUENCE [LARGE SCALE GENOMIC DNA]</scope>
    <source>
        <strain evidence="3 4">DSM 5603</strain>
    </source>
</reference>
<comment type="caution">
    <text evidence="3">The sequence shown here is derived from an EMBL/GenBank/DDBJ whole genome shotgun (WGS) entry which is preliminary data.</text>
</comment>
<evidence type="ECO:0000313" key="3">
    <source>
        <dbReference type="EMBL" id="RDI34112.1"/>
    </source>
</evidence>
<protein>
    <submittedName>
        <fullName evidence="2">Glycerol dehydrogenase</fullName>
    </submittedName>
</protein>
<keyword evidence="1" id="KW-0812">Transmembrane</keyword>
<reference evidence="2 5" key="2">
    <citation type="submission" date="2020-04" db="EMBL/GenBank/DDBJ databases">
        <title>Description of novel Gluconacetobacter.</title>
        <authorList>
            <person name="Sombolestani A."/>
        </authorList>
    </citation>
    <scope>NUCLEOTIDE SEQUENCE [LARGE SCALE GENOMIC DNA]</scope>
    <source>
        <strain evidence="2 5">LMG 1382</strain>
    </source>
</reference>
<name>A0A370FYC0_GLULI</name>
<feature type="transmembrane region" description="Helical" evidence="1">
    <location>
        <begin position="68"/>
        <end position="86"/>
    </location>
</feature>
<evidence type="ECO:0000256" key="1">
    <source>
        <dbReference type="SAM" id="Phobius"/>
    </source>
</evidence>
<keyword evidence="1" id="KW-1133">Transmembrane helix</keyword>
<gene>
    <name evidence="3" type="ORF">C7453_11717</name>
    <name evidence="2" type="ORF">HLH32_18070</name>
</gene>